<dbReference type="InterPro" id="IPR052345">
    <property type="entry name" value="Rad_response_metalloprotease"/>
</dbReference>
<accession>A0A1F5GQ36</accession>
<comment type="caution">
    <text evidence="2">The sequence shown here is derived from an EMBL/GenBank/DDBJ whole genome shotgun (WGS) entry which is preliminary data.</text>
</comment>
<gene>
    <name evidence="2" type="ORF">A3A48_04405</name>
</gene>
<dbReference type="InterPro" id="IPR010359">
    <property type="entry name" value="IrrE_HExxH"/>
</dbReference>
<dbReference type="Pfam" id="PF06114">
    <property type="entry name" value="Peptidase_M78"/>
    <property type="match status" value="1"/>
</dbReference>
<feature type="domain" description="IrrE N-terminal-like" evidence="1">
    <location>
        <begin position="78"/>
        <end position="185"/>
    </location>
</feature>
<dbReference type="STRING" id="1797724.A3A48_04405"/>
<dbReference type="EMBL" id="MFBN01000056">
    <property type="protein sequence ID" value="OGD93939.1"/>
    <property type="molecule type" value="Genomic_DNA"/>
</dbReference>
<evidence type="ECO:0000313" key="2">
    <source>
        <dbReference type="EMBL" id="OGD93939.1"/>
    </source>
</evidence>
<dbReference type="Gene3D" id="1.10.10.2910">
    <property type="match status" value="1"/>
</dbReference>
<organism evidence="2 3">
    <name type="scientific">Candidatus Curtissbacteria bacterium RIFCSPLOWO2_01_FULL_37_9</name>
    <dbReference type="NCBI Taxonomy" id="1797724"/>
    <lineage>
        <taxon>Bacteria</taxon>
        <taxon>Candidatus Curtissiibacteriota</taxon>
    </lineage>
</organism>
<protein>
    <recommendedName>
        <fullName evidence="1">IrrE N-terminal-like domain-containing protein</fullName>
    </recommendedName>
</protein>
<name>A0A1F5GQ36_9BACT</name>
<dbReference type="PANTHER" id="PTHR43236">
    <property type="entry name" value="ANTITOXIN HIGA1"/>
    <property type="match status" value="1"/>
</dbReference>
<evidence type="ECO:0000259" key="1">
    <source>
        <dbReference type="Pfam" id="PF06114"/>
    </source>
</evidence>
<dbReference type="AlphaFoldDB" id="A0A1F5GQ36"/>
<evidence type="ECO:0000313" key="3">
    <source>
        <dbReference type="Proteomes" id="UP000178336"/>
    </source>
</evidence>
<proteinExistence type="predicted"/>
<dbReference type="Proteomes" id="UP000178336">
    <property type="component" value="Unassembled WGS sequence"/>
</dbReference>
<sequence length="195" mass="22379">MQSPNLRLIDVVRAADKFLKTYHPALSLPIPIEDIVERKMDIALFAVPGIKSLIGVDAFISSDFTQITIDEVCFVRYPERTRFSIAHEIGHLILHKDWYEKYGPTNLEDYLSSHDRVDGQIYKYIEIQAHTFAGLVLVPKELLLGELEKRLGRIPSMEPPEVLAPFIQDLPEIFRVSDAVILRRLQKENIIKLNS</sequence>
<reference evidence="2 3" key="1">
    <citation type="journal article" date="2016" name="Nat. Commun.">
        <title>Thousands of microbial genomes shed light on interconnected biogeochemical processes in an aquifer system.</title>
        <authorList>
            <person name="Anantharaman K."/>
            <person name="Brown C.T."/>
            <person name="Hug L.A."/>
            <person name="Sharon I."/>
            <person name="Castelle C.J."/>
            <person name="Probst A.J."/>
            <person name="Thomas B.C."/>
            <person name="Singh A."/>
            <person name="Wilkins M.J."/>
            <person name="Karaoz U."/>
            <person name="Brodie E.L."/>
            <person name="Williams K.H."/>
            <person name="Hubbard S.S."/>
            <person name="Banfield J.F."/>
        </authorList>
    </citation>
    <scope>NUCLEOTIDE SEQUENCE [LARGE SCALE GENOMIC DNA]</scope>
</reference>
<dbReference type="PANTHER" id="PTHR43236:SF2">
    <property type="entry name" value="BLL0069 PROTEIN"/>
    <property type="match status" value="1"/>
</dbReference>